<dbReference type="GO" id="GO:0004553">
    <property type="term" value="F:hydrolase activity, hydrolyzing O-glycosyl compounds"/>
    <property type="evidence" value="ECO:0007669"/>
    <property type="project" value="TreeGrafter"/>
</dbReference>
<dbReference type="Gene3D" id="3.20.20.80">
    <property type="entry name" value="Glycosidases"/>
    <property type="match status" value="1"/>
</dbReference>
<keyword evidence="1" id="KW-0732">Signal</keyword>
<evidence type="ECO:0008006" key="4">
    <source>
        <dbReference type="Google" id="ProtNLM"/>
    </source>
</evidence>
<protein>
    <recommendedName>
        <fullName evidence="4">Glycoside hydrolase family 5 domain-containing protein</fullName>
    </recommendedName>
</protein>
<evidence type="ECO:0000313" key="3">
    <source>
        <dbReference type="Proteomes" id="UP000280307"/>
    </source>
</evidence>
<reference evidence="2 3" key="1">
    <citation type="submission" date="2018-12" db="EMBL/GenBank/DDBJ databases">
        <title>Genome Sequence of Candidatus Viridilinea halotolerans isolated from saline sulfide-rich spring.</title>
        <authorList>
            <person name="Grouzdev D.S."/>
            <person name="Burganskaya E.I."/>
            <person name="Krutkina M.S."/>
            <person name="Sukhacheva M.V."/>
            <person name="Gorlenko V.M."/>
        </authorList>
    </citation>
    <scope>NUCLEOTIDE SEQUENCE [LARGE SCALE GENOMIC DNA]</scope>
    <source>
        <strain evidence="2">Chok-6</strain>
    </source>
</reference>
<dbReference type="PANTHER" id="PTHR12631">
    <property type="entry name" value="ALPHA-L-IDURONIDASE"/>
    <property type="match status" value="1"/>
</dbReference>
<proteinExistence type="predicted"/>
<feature type="signal peptide" evidence="1">
    <location>
        <begin position="1"/>
        <end position="19"/>
    </location>
</feature>
<feature type="chain" id="PRO_5019244833" description="Glycoside hydrolase family 5 domain-containing protein" evidence="1">
    <location>
        <begin position="20"/>
        <end position="469"/>
    </location>
</feature>
<dbReference type="EMBL" id="RSAS01000962">
    <property type="protein sequence ID" value="RRR65355.1"/>
    <property type="molecule type" value="Genomic_DNA"/>
</dbReference>
<dbReference type="InterPro" id="IPR051923">
    <property type="entry name" value="Glycosyl_Hydrolase_39"/>
</dbReference>
<dbReference type="PANTHER" id="PTHR12631:SF10">
    <property type="entry name" value="BETA-XYLOSIDASE-LIKE PROTEIN-RELATED"/>
    <property type="match status" value="1"/>
</dbReference>
<dbReference type="AlphaFoldDB" id="A0A426TQ69"/>
<gene>
    <name evidence="2" type="ORF">EI684_23400</name>
</gene>
<dbReference type="InterPro" id="IPR017853">
    <property type="entry name" value="GH"/>
</dbReference>
<evidence type="ECO:0000256" key="1">
    <source>
        <dbReference type="SAM" id="SignalP"/>
    </source>
</evidence>
<evidence type="ECO:0000313" key="2">
    <source>
        <dbReference type="EMBL" id="RRR65355.1"/>
    </source>
</evidence>
<organism evidence="2 3">
    <name type="scientific">Candidatus Viridilinea halotolerans</name>
    <dbReference type="NCBI Taxonomy" id="2491704"/>
    <lineage>
        <taxon>Bacteria</taxon>
        <taxon>Bacillati</taxon>
        <taxon>Chloroflexota</taxon>
        <taxon>Chloroflexia</taxon>
        <taxon>Chloroflexales</taxon>
        <taxon>Chloroflexineae</taxon>
        <taxon>Oscillochloridaceae</taxon>
        <taxon>Candidatus Viridilinea</taxon>
    </lineage>
</organism>
<dbReference type="SUPFAM" id="SSF51445">
    <property type="entry name" value="(Trans)glycosidases"/>
    <property type="match status" value="1"/>
</dbReference>
<dbReference type="Proteomes" id="UP000280307">
    <property type="component" value="Unassembled WGS sequence"/>
</dbReference>
<accession>A0A426TQ69</accession>
<sequence>MRSLLVVLTLMFLTTTLTSGIAAQSQPATPSVVYLPLVHAGAATPLFGFESNLGWLSNPTVRARAQELGATWVRINGVRWHVVQPEQNGGYNWAAIADFDRDLEAALAVGLIPTVVIRGSPSWAASDPNSLCSIVREEHLADYAAFLTALAARYRDRVIYWEMGNEPDVDPREINSESPFGCQGNLDDPYFGGERYGRMLHVASAALRRGNPSAQVVFGGLLLDAVKSTEPTPGHRHWFLEGALRAGIDNAVDVIAIHSHPGYANPAKDHDLQTGWMWDDLGGWIIGKTRFTRETTARYGLNKPIWINETTMPFGLAGGACAVPTADLFTTQASHIVRIMARAASHNVGMMAWYTLNGSGWCNSGLLDAQQQPRPAFIAYKHMIATTAPYRRVYAVNYGPDIEAYRFDQGPTVVDVLWRRSVGTSQVRGPQGTFTRATTLDGRTLTTQFTASEWVVDVGFAPIFIERRP</sequence>
<comment type="caution">
    <text evidence="2">The sequence shown here is derived from an EMBL/GenBank/DDBJ whole genome shotgun (WGS) entry which is preliminary data.</text>
</comment>
<name>A0A426TQ69_9CHLR</name>